<dbReference type="RefSeq" id="WP_219766954.1">
    <property type="nucleotide sequence ID" value="NZ_JAHYBZ010000021.1"/>
</dbReference>
<evidence type="ECO:0000313" key="1">
    <source>
        <dbReference type="EMBL" id="MBW6402089.1"/>
    </source>
</evidence>
<protein>
    <submittedName>
        <fullName evidence="1">Phage GP46 family protein</fullName>
    </submittedName>
</protein>
<dbReference type="Pfam" id="PF07409">
    <property type="entry name" value="GP46"/>
    <property type="match status" value="1"/>
</dbReference>
<gene>
    <name evidence="1" type="ORF">KPL78_29855</name>
</gene>
<dbReference type="EMBL" id="JAHYBZ010000021">
    <property type="protein sequence ID" value="MBW6402089.1"/>
    <property type="molecule type" value="Genomic_DNA"/>
</dbReference>
<dbReference type="Proteomes" id="UP001196565">
    <property type="component" value="Unassembled WGS sequence"/>
</dbReference>
<keyword evidence="2" id="KW-1185">Reference proteome</keyword>
<accession>A0ABS7AIE3</accession>
<organism evidence="1 2">
    <name type="scientific">Roseomonas alba</name>
    <dbReference type="NCBI Taxonomy" id="2846776"/>
    <lineage>
        <taxon>Bacteria</taxon>
        <taxon>Pseudomonadati</taxon>
        <taxon>Pseudomonadota</taxon>
        <taxon>Alphaproteobacteria</taxon>
        <taxon>Acetobacterales</taxon>
        <taxon>Roseomonadaceae</taxon>
        <taxon>Roseomonas</taxon>
    </lineage>
</organism>
<proteinExistence type="predicted"/>
<reference evidence="1 2" key="1">
    <citation type="submission" date="2021-07" db="EMBL/GenBank/DDBJ databases">
        <authorList>
            <person name="So Y."/>
        </authorList>
    </citation>
    <scope>NUCLEOTIDE SEQUENCE [LARGE SCALE GENOMIC DNA]</scope>
    <source>
        <strain evidence="1 2">HJA6</strain>
    </source>
</reference>
<name>A0ABS7AIE3_9PROT</name>
<sequence length="148" mass="15978">MLDFALRFDPSTGTCDFAIEGGDIALDATPATPMLIALGSDRRARPDDALPDEPRAAPDTVTILGRRRGWPGDALDRLGRLIGSRLWLLVRAKQTEDTRRLAITYAEEALASHGIAASVDASWIGRDLLGMRVVAGDTVIELRQVVGQ</sequence>
<comment type="caution">
    <text evidence="1">The sequence shown here is derived from an EMBL/GenBank/DDBJ whole genome shotgun (WGS) entry which is preliminary data.</text>
</comment>
<dbReference type="InterPro" id="IPR010877">
    <property type="entry name" value="Phage_Mu_Gp46"/>
</dbReference>
<evidence type="ECO:0000313" key="2">
    <source>
        <dbReference type="Proteomes" id="UP001196565"/>
    </source>
</evidence>